<reference evidence="2 3" key="1">
    <citation type="submission" date="2018-01" db="EMBL/GenBank/DDBJ databases">
        <title>The draft genome of an aniline degradation strain ANB-1.</title>
        <authorList>
            <person name="Zhang L."/>
            <person name="Jiang J."/>
        </authorList>
    </citation>
    <scope>NUCLEOTIDE SEQUENCE [LARGE SCALE GENOMIC DNA]</scope>
    <source>
        <strain evidence="2 3">ANB-1</strain>
    </source>
</reference>
<dbReference type="Gene3D" id="3.40.50.2000">
    <property type="entry name" value="Glycogen Phosphorylase B"/>
    <property type="match status" value="1"/>
</dbReference>
<dbReference type="InterPro" id="IPR001296">
    <property type="entry name" value="Glyco_trans_1"/>
</dbReference>
<organism evidence="2 3">
    <name type="scientific">Achromobacter pulmonis</name>
    <dbReference type="NCBI Taxonomy" id="1389932"/>
    <lineage>
        <taxon>Bacteria</taxon>
        <taxon>Pseudomonadati</taxon>
        <taxon>Pseudomonadota</taxon>
        <taxon>Betaproteobacteria</taxon>
        <taxon>Burkholderiales</taxon>
        <taxon>Alcaligenaceae</taxon>
        <taxon>Achromobacter</taxon>
    </lineage>
</organism>
<keyword evidence="3" id="KW-1185">Reference proteome</keyword>
<accession>A0A2N8KPG6</accession>
<proteinExistence type="predicted"/>
<protein>
    <recommendedName>
        <fullName evidence="1">Glycosyl transferase family 1 domain-containing protein</fullName>
    </recommendedName>
</protein>
<gene>
    <name evidence="2" type="ORF">C1I89_02890</name>
</gene>
<dbReference type="PANTHER" id="PTHR12526">
    <property type="entry name" value="GLYCOSYLTRANSFERASE"/>
    <property type="match status" value="1"/>
</dbReference>
<sequence>MRSIFGCLKSSSSDLPLVNIVCFRPTYLFLDLVKRFEAVGCVMSDFPLRDAKSYIWMRPQEIWHYEMLLSGDTHREISATYKRAFEEDGNKNADIEDILRRSVAIHHGTCYEPLYQFDYERLARSLRAVERVVGVCEFEECYGPSHVIANSKNFEFVPIGYDHKLFNESHRKSVELPPRSKLKLGFVGRAYGTFDKEHLKVSRLAEPKGYRKGGDLLLDVAMRLKALGLPFELHIVGQNWEHLVELLDRYGIEYVYYARDKNITYTDYPSVYAKMDALLITARCEGGPVSAIEALSLGVKVISTNVGVVRFLAQHMQDTDGCSIFDYDKKWHIAETELAVEAIENVYRNGRSISDYSKTYNRVLDFTTDAWVNRIAEIARTVKA</sequence>
<comment type="caution">
    <text evidence="2">The sequence shown here is derived from an EMBL/GenBank/DDBJ whole genome shotgun (WGS) entry which is preliminary data.</text>
</comment>
<feature type="domain" description="Glycosyl transferase family 1" evidence="1">
    <location>
        <begin position="210"/>
        <end position="320"/>
    </location>
</feature>
<dbReference type="AlphaFoldDB" id="A0A2N8KPG6"/>
<dbReference type="Proteomes" id="UP000235994">
    <property type="component" value="Unassembled WGS sequence"/>
</dbReference>
<dbReference type="EMBL" id="POQS01000001">
    <property type="protein sequence ID" value="PND35346.1"/>
    <property type="molecule type" value="Genomic_DNA"/>
</dbReference>
<name>A0A2N8KPG6_9BURK</name>
<evidence type="ECO:0000313" key="2">
    <source>
        <dbReference type="EMBL" id="PND35346.1"/>
    </source>
</evidence>
<evidence type="ECO:0000313" key="3">
    <source>
        <dbReference type="Proteomes" id="UP000235994"/>
    </source>
</evidence>
<evidence type="ECO:0000259" key="1">
    <source>
        <dbReference type="Pfam" id="PF00534"/>
    </source>
</evidence>
<dbReference type="SUPFAM" id="SSF53756">
    <property type="entry name" value="UDP-Glycosyltransferase/glycogen phosphorylase"/>
    <property type="match status" value="1"/>
</dbReference>
<dbReference type="PANTHER" id="PTHR12526:SF630">
    <property type="entry name" value="GLYCOSYLTRANSFERASE"/>
    <property type="match status" value="1"/>
</dbReference>
<dbReference type="Pfam" id="PF00534">
    <property type="entry name" value="Glycos_transf_1"/>
    <property type="match status" value="1"/>
</dbReference>